<dbReference type="RefSeq" id="WP_150446391.1">
    <property type="nucleotide sequence ID" value="NZ_VYQE01000005.1"/>
</dbReference>
<evidence type="ECO:0000256" key="1">
    <source>
        <dbReference type="SAM" id="SignalP"/>
    </source>
</evidence>
<dbReference type="Proteomes" id="UP000326554">
    <property type="component" value="Unassembled WGS sequence"/>
</dbReference>
<feature type="chain" id="PRO_5023838860" evidence="1">
    <location>
        <begin position="20"/>
        <end position="161"/>
    </location>
</feature>
<reference evidence="2 3" key="1">
    <citation type="submission" date="2019-09" db="EMBL/GenBank/DDBJ databases">
        <authorList>
            <person name="Park J.-S."/>
            <person name="Choi H.-J."/>
        </authorList>
    </citation>
    <scope>NUCLEOTIDE SEQUENCE [LARGE SCALE GENOMIC DNA]</scope>
    <source>
        <strain evidence="2 3">176SS1-4</strain>
    </source>
</reference>
<proteinExistence type="predicted"/>
<organism evidence="2 3">
    <name type="scientific">Histidinibacterium aquaticum</name>
    <dbReference type="NCBI Taxonomy" id="2613962"/>
    <lineage>
        <taxon>Bacteria</taxon>
        <taxon>Pseudomonadati</taxon>
        <taxon>Pseudomonadota</taxon>
        <taxon>Alphaproteobacteria</taxon>
        <taxon>Rhodobacterales</taxon>
        <taxon>Paracoccaceae</taxon>
        <taxon>Histidinibacterium</taxon>
    </lineage>
</organism>
<evidence type="ECO:0000313" key="3">
    <source>
        <dbReference type="Proteomes" id="UP000326554"/>
    </source>
</evidence>
<protein>
    <submittedName>
        <fullName evidence="2">Uncharacterized protein</fullName>
    </submittedName>
</protein>
<keyword evidence="1" id="KW-0732">Signal</keyword>
<evidence type="ECO:0000313" key="2">
    <source>
        <dbReference type="EMBL" id="KAA9006139.1"/>
    </source>
</evidence>
<sequence length="161" mass="16990">MIRTLLATAALVSATEAAALSCLVPDPARRFAEAQASETEYAVLNGTFTFDQSRMPEAMLGEAPPAAPEPVQARFSGNVLTPEGFTQGYEGTVSLIPSCAGPWCGTLESPAQALSFVEVTDEGLTLRIDACRTDVFTDPSRETLVRIVSCMQGAGCEPLSE</sequence>
<feature type="signal peptide" evidence="1">
    <location>
        <begin position="1"/>
        <end position="19"/>
    </location>
</feature>
<dbReference type="AlphaFoldDB" id="A0A5J5GD66"/>
<accession>A0A5J5GD66</accession>
<keyword evidence="3" id="KW-1185">Reference proteome</keyword>
<name>A0A5J5GD66_9RHOB</name>
<gene>
    <name evidence="2" type="ORF">F3S47_16480</name>
</gene>
<dbReference type="EMBL" id="VYQE01000005">
    <property type="protein sequence ID" value="KAA9006139.1"/>
    <property type="molecule type" value="Genomic_DNA"/>
</dbReference>
<comment type="caution">
    <text evidence="2">The sequence shown here is derived from an EMBL/GenBank/DDBJ whole genome shotgun (WGS) entry which is preliminary data.</text>
</comment>